<comment type="caution">
    <text evidence="2">The sequence shown here is derived from an EMBL/GenBank/DDBJ whole genome shotgun (WGS) entry which is preliminary data.</text>
</comment>
<dbReference type="Proteomes" id="UP001501845">
    <property type="component" value="Unassembled WGS sequence"/>
</dbReference>
<organism evidence="2 3">
    <name type="scientific">Streptomyces tunisiensis</name>
    <dbReference type="NCBI Taxonomy" id="948699"/>
    <lineage>
        <taxon>Bacteria</taxon>
        <taxon>Bacillati</taxon>
        <taxon>Actinomycetota</taxon>
        <taxon>Actinomycetes</taxon>
        <taxon>Kitasatosporales</taxon>
        <taxon>Streptomycetaceae</taxon>
        <taxon>Streptomyces</taxon>
    </lineage>
</organism>
<protein>
    <submittedName>
        <fullName evidence="2">Uncharacterized protein</fullName>
    </submittedName>
</protein>
<gene>
    <name evidence="2" type="ORF">GCM10022285_50710</name>
</gene>
<keyword evidence="1" id="KW-0472">Membrane</keyword>
<feature type="transmembrane region" description="Helical" evidence="1">
    <location>
        <begin position="12"/>
        <end position="34"/>
    </location>
</feature>
<evidence type="ECO:0000313" key="3">
    <source>
        <dbReference type="Proteomes" id="UP001501845"/>
    </source>
</evidence>
<sequence>MYRLLDLLNNPLATTLLATHSLTVGGLALTAVYAPTAQRRQAALKALAVLLGRSPRSRD</sequence>
<keyword evidence="3" id="KW-1185">Reference proteome</keyword>
<keyword evidence="1" id="KW-0812">Transmembrane</keyword>
<evidence type="ECO:0000256" key="1">
    <source>
        <dbReference type="SAM" id="Phobius"/>
    </source>
</evidence>
<dbReference type="RefSeq" id="WP_058915095.1">
    <property type="nucleotide sequence ID" value="NZ_BAABBU010000025.1"/>
</dbReference>
<reference evidence="3" key="1">
    <citation type="journal article" date="2019" name="Int. J. Syst. Evol. Microbiol.">
        <title>The Global Catalogue of Microorganisms (GCM) 10K type strain sequencing project: providing services to taxonomists for standard genome sequencing and annotation.</title>
        <authorList>
            <consortium name="The Broad Institute Genomics Platform"/>
            <consortium name="The Broad Institute Genome Sequencing Center for Infectious Disease"/>
            <person name="Wu L."/>
            <person name="Ma J."/>
        </authorList>
    </citation>
    <scope>NUCLEOTIDE SEQUENCE [LARGE SCALE GENOMIC DNA]</scope>
    <source>
        <strain evidence="3">JCM 17589</strain>
    </source>
</reference>
<dbReference type="EMBL" id="BAABBU010000025">
    <property type="protein sequence ID" value="GAA4145613.1"/>
    <property type="molecule type" value="Genomic_DNA"/>
</dbReference>
<keyword evidence="1" id="KW-1133">Transmembrane helix</keyword>
<name>A0ABP7Z1V2_9ACTN</name>
<accession>A0ABP7Z1V2</accession>
<proteinExistence type="predicted"/>
<evidence type="ECO:0000313" key="2">
    <source>
        <dbReference type="EMBL" id="GAA4145613.1"/>
    </source>
</evidence>